<dbReference type="EMBL" id="QDEB01033593">
    <property type="protein sequence ID" value="RZC39539.1"/>
    <property type="molecule type" value="Genomic_DNA"/>
</dbReference>
<dbReference type="Pfam" id="PF13358">
    <property type="entry name" value="DDE_3"/>
    <property type="match status" value="1"/>
</dbReference>
<gene>
    <name evidence="2" type="ORF">BDFB_008646</name>
</gene>
<proteinExistence type="predicted"/>
<feature type="non-terminal residue" evidence="2">
    <location>
        <position position="1"/>
    </location>
</feature>
<sequence length="84" mass="9877">ARPHVARVSLEWLEQANVNLLPWPPRSPDLSPIEHVWDMMGRRLSNLAHPPQTLQQLRHEIQVIWDTLSQEEISHLLRSMPDVY</sequence>
<dbReference type="STRING" id="1661398.A0A482W473"/>
<dbReference type="InterPro" id="IPR036397">
    <property type="entry name" value="RNaseH_sf"/>
</dbReference>
<dbReference type="GO" id="GO:0003676">
    <property type="term" value="F:nucleic acid binding"/>
    <property type="evidence" value="ECO:0007669"/>
    <property type="project" value="InterPro"/>
</dbReference>
<evidence type="ECO:0000313" key="3">
    <source>
        <dbReference type="Proteomes" id="UP000292052"/>
    </source>
</evidence>
<reference evidence="2 3" key="1">
    <citation type="submission" date="2017-03" db="EMBL/GenBank/DDBJ databases">
        <title>Genome of the blue death feigning beetle - Asbolus verrucosus.</title>
        <authorList>
            <person name="Rider S.D."/>
        </authorList>
    </citation>
    <scope>NUCLEOTIDE SEQUENCE [LARGE SCALE GENOMIC DNA]</scope>
    <source>
        <strain evidence="2">Butters</strain>
        <tissue evidence="2">Head and leg muscle</tissue>
    </source>
</reference>
<accession>A0A482W473</accession>
<organism evidence="2 3">
    <name type="scientific">Asbolus verrucosus</name>
    <name type="common">Desert ironclad beetle</name>
    <dbReference type="NCBI Taxonomy" id="1661398"/>
    <lineage>
        <taxon>Eukaryota</taxon>
        <taxon>Metazoa</taxon>
        <taxon>Ecdysozoa</taxon>
        <taxon>Arthropoda</taxon>
        <taxon>Hexapoda</taxon>
        <taxon>Insecta</taxon>
        <taxon>Pterygota</taxon>
        <taxon>Neoptera</taxon>
        <taxon>Endopterygota</taxon>
        <taxon>Coleoptera</taxon>
        <taxon>Polyphaga</taxon>
        <taxon>Cucujiformia</taxon>
        <taxon>Tenebrionidae</taxon>
        <taxon>Pimeliinae</taxon>
        <taxon>Asbolus</taxon>
    </lineage>
</organism>
<dbReference type="AlphaFoldDB" id="A0A482W473"/>
<feature type="domain" description="Tc1-like transposase DDE" evidence="1">
    <location>
        <begin position="4"/>
        <end position="57"/>
    </location>
</feature>
<dbReference type="Gene3D" id="3.30.420.10">
    <property type="entry name" value="Ribonuclease H-like superfamily/Ribonuclease H"/>
    <property type="match status" value="1"/>
</dbReference>
<comment type="caution">
    <text evidence="2">The sequence shown here is derived from an EMBL/GenBank/DDBJ whole genome shotgun (WGS) entry which is preliminary data.</text>
</comment>
<protein>
    <submittedName>
        <fullName evidence="2">DDE 3 domain containing protein</fullName>
    </submittedName>
</protein>
<keyword evidence="3" id="KW-1185">Reference proteome</keyword>
<dbReference type="OrthoDB" id="25402at2759"/>
<evidence type="ECO:0000259" key="1">
    <source>
        <dbReference type="Pfam" id="PF13358"/>
    </source>
</evidence>
<evidence type="ECO:0000313" key="2">
    <source>
        <dbReference type="EMBL" id="RZC39539.1"/>
    </source>
</evidence>
<dbReference type="InterPro" id="IPR038717">
    <property type="entry name" value="Tc1-like_DDE_dom"/>
</dbReference>
<dbReference type="Proteomes" id="UP000292052">
    <property type="component" value="Unassembled WGS sequence"/>
</dbReference>
<name>A0A482W473_ASBVE</name>